<proteinExistence type="predicted"/>
<dbReference type="EMBL" id="GGFJ01013102">
    <property type="protein sequence ID" value="MBW62243.1"/>
    <property type="molecule type" value="Transcribed_RNA"/>
</dbReference>
<evidence type="ECO:0000313" key="1">
    <source>
        <dbReference type="EMBL" id="MBW62243.1"/>
    </source>
</evidence>
<sequence>MIAGRKYLIFLTFVAKSSNGNRSCCTRRAGARTCIGRRSFTSISSILSGQQKANRYCSAPLSCSFWRYRSTLDIRSFDRRMEPPRRK</sequence>
<reference evidence="1" key="1">
    <citation type="submission" date="2018-01" db="EMBL/GenBank/DDBJ databases">
        <title>An insight into the sialome of Amazonian anophelines.</title>
        <authorList>
            <person name="Ribeiro J.M."/>
            <person name="Scarpassa V."/>
            <person name="Calvo E."/>
        </authorList>
    </citation>
    <scope>NUCLEOTIDE SEQUENCE</scope>
    <source>
        <tissue evidence="1">Salivary glands</tissue>
    </source>
</reference>
<dbReference type="AlphaFoldDB" id="A0A2M4CA95"/>
<organism evidence="1">
    <name type="scientific">Anopheles marajoara</name>
    <dbReference type="NCBI Taxonomy" id="58244"/>
    <lineage>
        <taxon>Eukaryota</taxon>
        <taxon>Metazoa</taxon>
        <taxon>Ecdysozoa</taxon>
        <taxon>Arthropoda</taxon>
        <taxon>Hexapoda</taxon>
        <taxon>Insecta</taxon>
        <taxon>Pterygota</taxon>
        <taxon>Neoptera</taxon>
        <taxon>Endopterygota</taxon>
        <taxon>Diptera</taxon>
        <taxon>Nematocera</taxon>
        <taxon>Culicoidea</taxon>
        <taxon>Culicidae</taxon>
        <taxon>Anophelinae</taxon>
        <taxon>Anopheles</taxon>
    </lineage>
</organism>
<name>A0A2M4CA95_9DIPT</name>
<protein>
    <submittedName>
        <fullName evidence="1">Putative secreted protein</fullName>
    </submittedName>
</protein>
<accession>A0A2M4CA95</accession>